<evidence type="ECO:0000313" key="3">
    <source>
        <dbReference type="Proteomes" id="UP001432322"/>
    </source>
</evidence>
<dbReference type="Proteomes" id="UP001432322">
    <property type="component" value="Unassembled WGS sequence"/>
</dbReference>
<dbReference type="SUPFAM" id="SSF56112">
    <property type="entry name" value="Protein kinase-like (PK-like)"/>
    <property type="match status" value="1"/>
</dbReference>
<dbReference type="PANTHER" id="PTHR23020:SF8">
    <property type="entry name" value="CHK KINASE-LIKE DOMAIN-CONTAINING PROTEIN"/>
    <property type="match status" value="1"/>
</dbReference>
<dbReference type="AlphaFoldDB" id="A0AAV5VPE7"/>
<keyword evidence="3" id="KW-1185">Reference proteome</keyword>
<dbReference type="SMART" id="SM00587">
    <property type="entry name" value="CHK"/>
    <property type="match status" value="1"/>
</dbReference>
<dbReference type="EMBL" id="BTSY01000004">
    <property type="protein sequence ID" value="GMT21562.1"/>
    <property type="molecule type" value="Genomic_DNA"/>
</dbReference>
<feature type="domain" description="CHK kinase-like" evidence="1">
    <location>
        <begin position="160"/>
        <end position="343"/>
    </location>
</feature>
<dbReference type="PANTHER" id="PTHR23020">
    <property type="entry name" value="UNCHARACTERIZED NUCLEAR HORMONE RECEPTOR-RELATED"/>
    <property type="match status" value="1"/>
</dbReference>
<dbReference type="InterPro" id="IPR011009">
    <property type="entry name" value="Kinase-like_dom_sf"/>
</dbReference>
<accession>A0AAV5VPE7</accession>
<evidence type="ECO:0000259" key="1">
    <source>
        <dbReference type="SMART" id="SM00587"/>
    </source>
</evidence>
<protein>
    <recommendedName>
        <fullName evidence="1">CHK kinase-like domain-containing protein</fullName>
    </recommendedName>
</protein>
<dbReference type="InterPro" id="IPR015897">
    <property type="entry name" value="CHK_kinase-like"/>
</dbReference>
<dbReference type="InterPro" id="IPR052961">
    <property type="entry name" value="Oxido-Kinase-like_Enzymes"/>
</dbReference>
<proteinExistence type="predicted"/>
<reference evidence="2" key="1">
    <citation type="submission" date="2023-10" db="EMBL/GenBank/DDBJ databases">
        <title>Genome assembly of Pristionchus species.</title>
        <authorList>
            <person name="Yoshida K."/>
            <person name="Sommer R.J."/>
        </authorList>
    </citation>
    <scope>NUCLEOTIDE SEQUENCE</scope>
    <source>
        <strain evidence="2">RS5133</strain>
    </source>
</reference>
<name>A0AAV5VPE7_9BILA</name>
<feature type="non-terminal residue" evidence="2">
    <location>
        <position position="1"/>
    </location>
</feature>
<dbReference type="Gene3D" id="3.90.1200.10">
    <property type="match status" value="1"/>
</dbReference>
<gene>
    <name evidence="2" type="ORF">PFISCL1PPCAC_12859</name>
</gene>
<evidence type="ECO:0000313" key="2">
    <source>
        <dbReference type="EMBL" id="GMT21562.1"/>
    </source>
</evidence>
<comment type="caution">
    <text evidence="2">The sequence shown here is derived from an EMBL/GenBank/DDBJ whole genome shotgun (WGS) entry which is preliminary data.</text>
</comment>
<dbReference type="Pfam" id="PF07914">
    <property type="entry name" value="DUF1679"/>
    <property type="match status" value="1"/>
</dbReference>
<sequence>FRKKNTMSLQSAAEGILETHVTWGDVEERLQKSLKTKAKLGANKAVVHIGEGNGFLSRIGLITCDWEGAEAGEHLPEKFALKMASCMAAKAMEAVTPEEMKQPAEVMKAMWDFFEVFLRETHNAEVQVYEFLRPFSDKLAVPRCFYTVPFSDENKLAGSIALEYLDKTRISHIYQTLSVEQVKQVARELGKMQGLAALNGVGEEKWLSERDVYTGFWKNFTPEVLLQMFTPLKDLDPSMVECVEAMCELAPKYFGSNLAITLHEQYGVPPVLVNGDLWSANVLIDSETGKVRALIDWQLAHHGTGVEDLLRICFSGLSCNDRRAHMHELLDAMYDSLEETLAGAVPAPYTRQQMMELYEIVLPHAGFFFAPVAMPLFQTTILAADVSDEEKELRKQVVLDKVRGICEDIVSFHAKNETKGLDYTWRAPDFAPNMTYQMPENNGVSK</sequence>
<dbReference type="InterPro" id="IPR012877">
    <property type="entry name" value="Dhs-27"/>
</dbReference>
<organism evidence="2 3">
    <name type="scientific">Pristionchus fissidentatus</name>
    <dbReference type="NCBI Taxonomy" id="1538716"/>
    <lineage>
        <taxon>Eukaryota</taxon>
        <taxon>Metazoa</taxon>
        <taxon>Ecdysozoa</taxon>
        <taxon>Nematoda</taxon>
        <taxon>Chromadorea</taxon>
        <taxon>Rhabditida</taxon>
        <taxon>Rhabditina</taxon>
        <taxon>Diplogasteromorpha</taxon>
        <taxon>Diplogasteroidea</taxon>
        <taxon>Neodiplogasteridae</taxon>
        <taxon>Pristionchus</taxon>
    </lineage>
</organism>